<organism evidence="4 5">
    <name type="scientific">Thalassovita aquimarina</name>
    <dbReference type="NCBI Taxonomy" id="2785917"/>
    <lineage>
        <taxon>Bacteria</taxon>
        <taxon>Pseudomonadati</taxon>
        <taxon>Pseudomonadota</taxon>
        <taxon>Alphaproteobacteria</taxon>
        <taxon>Rhodobacterales</taxon>
        <taxon>Roseobacteraceae</taxon>
        <taxon>Thalassovita</taxon>
    </lineage>
</organism>
<dbReference type="CDD" id="cd24008">
    <property type="entry name" value="ASKHA_NBD_GLK"/>
    <property type="match status" value="1"/>
</dbReference>
<dbReference type="Gene3D" id="3.40.367.20">
    <property type="match status" value="1"/>
</dbReference>
<dbReference type="Proteomes" id="UP001195941">
    <property type="component" value="Unassembled WGS sequence"/>
</dbReference>
<evidence type="ECO:0000256" key="3">
    <source>
        <dbReference type="RuleBase" id="RU004046"/>
    </source>
</evidence>
<dbReference type="InterPro" id="IPR043129">
    <property type="entry name" value="ATPase_NBD"/>
</dbReference>
<dbReference type="InterPro" id="IPR003836">
    <property type="entry name" value="Glucokinase"/>
</dbReference>
<reference evidence="4 5" key="1">
    <citation type="journal article" date="2021" name="Arch. Microbiol.">
        <title>Thalassobius aquimarinus sp. nov., isolated from the Sea of Japan seashore.</title>
        <authorList>
            <person name="Kurilenko V.V."/>
            <person name="Romanenko L.A."/>
            <person name="Chernysheva N.Y."/>
            <person name="Velansky P.V."/>
            <person name="Tekutyeva L.A."/>
            <person name="Isaeva M.P."/>
            <person name="Mikhailov V.V."/>
        </authorList>
    </citation>
    <scope>NUCLEOTIDE SEQUENCE [LARGE SCALE GENOMIC DNA]</scope>
    <source>
        <strain evidence="4 5">KMM 8518</strain>
    </source>
</reference>
<evidence type="ECO:0000256" key="1">
    <source>
        <dbReference type="ARBA" id="ARBA00022679"/>
    </source>
</evidence>
<dbReference type="Gene3D" id="3.30.420.40">
    <property type="match status" value="1"/>
</dbReference>
<accession>A0ABS5HWZ3</accession>
<keyword evidence="2" id="KW-0418">Kinase</keyword>
<comment type="caution">
    <text evidence="4">The sequence shown here is derived from an EMBL/GenBank/DDBJ whole genome shotgun (WGS) entry which is preliminary data.</text>
</comment>
<name>A0ABS5HWZ3_9RHOB</name>
<evidence type="ECO:0000313" key="4">
    <source>
        <dbReference type="EMBL" id="MBR9653351.1"/>
    </source>
</evidence>
<dbReference type="PANTHER" id="PTHR47690">
    <property type="entry name" value="GLUCOKINASE"/>
    <property type="match status" value="1"/>
</dbReference>
<comment type="similarity">
    <text evidence="3">Belongs to the bacterial glucokinase family.</text>
</comment>
<dbReference type="PANTHER" id="PTHR47690:SF1">
    <property type="entry name" value="GLUCOKINASE"/>
    <property type="match status" value="1"/>
</dbReference>
<dbReference type="SUPFAM" id="SSF53067">
    <property type="entry name" value="Actin-like ATPase domain"/>
    <property type="match status" value="1"/>
</dbReference>
<sequence>MRLVADIGGTNMRLGLAGQGALQQESVRSFSNDGVSGAEAAIDRFLSDAGTAEITEIVLAVAGPVTGRQARLTNRDWCIDADRIAVRYGAGVRLINDLTALGHAVPILSGELLHPVCAGSVADGGSGQSLVVGIGTGFNVCPVIDAGETVCFNAEMGLATMPTGVASALDALRPGLAPQFLMVEDLFSGRGFVRFCQLVGASDGLTAAQIIDGCRTDARLAGAAEDYAGLLGWLLRDLMLAYMPMAGIYFAGGVARGLLSTGAGAHCLKVLHRPLPMGVPAQCPIWLIGDDAAALQGCSRVMI</sequence>
<dbReference type="InterPro" id="IPR050201">
    <property type="entry name" value="Bacterial_glucokinase"/>
</dbReference>
<evidence type="ECO:0000256" key="2">
    <source>
        <dbReference type="ARBA" id="ARBA00022777"/>
    </source>
</evidence>
<protein>
    <submittedName>
        <fullName evidence="4">Glucokinase</fullName>
    </submittedName>
</protein>
<gene>
    <name evidence="4" type="ORF">IT775_19720</name>
</gene>
<dbReference type="Pfam" id="PF02685">
    <property type="entry name" value="Glucokinase"/>
    <property type="match status" value="1"/>
</dbReference>
<dbReference type="RefSeq" id="WP_212702974.1">
    <property type="nucleotide sequence ID" value="NZ_JADMKU010000028.1"/>
</dbReference>
<evidence type="ECO:0000313" key="5">
    <source>
        <dbReference type="Proteomes" id="UP001195941"/>
    </source>
</evidence>
<keyword evidence="5" id="KW-1185">Reference proteome</keyword>
<dbReference type="EMBL" id="JADMKU010000028">
    <property type="protein sequence ID" value="MBR9653351.1"/>
    <property type="molecule type" value="Genomic_DNA"/>
</dbReference>
<keyword evidence="1" id="KW-0808">Transferase</keyword>
<proteinExistence type="inferred from homology"/>